<dbReference type="InterPro" id="IPR011642">
    <property type="entry name" value="Gate_dom"/>
</dbReference>
<dbReference type="GO" id="GO:0005525">
    <property type="term" value="F:GTP binding"/>
    <property type="evidence" value="ECO:0007669"/>
    <property type="project" value="UniProtKB-KW"/>
</dbReference>
<proteinExistence type="predicted"/>
<dbReference type="InterPro" id="IPR050860">
    <property type="entry name" value="FeoB_GTPase"/>
</dbReference>
<keyword evidence="4" id="KW-0410">Iron transport</keyword>
<sequence>MITVLALVGNPNCGKTTMFNNLTGSDQYVGNWPGVTVAKKGGMLLNHPDCEVVDLPGIYSLSPYTLEEVVTRDFLVYEHPSVIINIVDASNLERNLYLTTQLLELEIPVVLALNMMDVVEANGDEIDIERLSRELKCMVVPIAAINGYGLGELINVALAVAKEKSTNQGLPIFSDTEEISVRGIERLLPDRESTQLKRWLAIKIFERDNKVIEQIKISNNLLERMNALRRRCEVAEDDDAESIVINARYRYITNTLRSCIKKKLKTGELSASDKIDSIVTNRLLAFPIFFIIMWAVYYIAIQTLGSMSVNGMEKIFGTFSDYLTQLMELGGVSLTIQSLVVNGVVGGVGAVLGFVPQITILFVFLSFLEDCGYMSRAAFIMDRAFRQFGLSGKSFIPMLVGTGCSVPGIMATRTIENEKDRRLTIMLTPFIPCSAKMPVFVLFAASLFPDKSWVGPSMYFWGIIMVVVSGIILKRTAPFAGETAPFVMEMPAYHMPGLKTVLKHTWEQVKSFILKAGTIVFAASVLVWFLQSFNTSLDLVSPTESMLANIGRFLAPVFVPQGFGNWQAAFAALTGFLAKEAIVSTFAILAGSGGDAGSKADLVLKLQSMFTPASAYAFMIFTLLAAPCCAAVGAIRSEMGSWKWTFFAVGYQTGVAYILAAIIYQVGSIIQ</sequence>
<dbReference type="FunFam" id="3.40.50.300:FF:000426">
    <property type="entry name" value="Ferrous iron transport protein B"/>
    <property type="match status" value="1"/>
</dbReference>
<gene>
    <name evidence="16" type="primary">feoB_22</name>
    <name evidence="16" type="ORF">SDC9_35278</name>
</gene>
<keyword evidence="2" id="KW-0813">Transport</keyword>
<keyword evidence="8 14" id="KW-1133">Transmembrane helix</keyword>
<dbReference type="Pfam" id="PF07664">
    <property type="entry name" value="FeoB_C"/>
    <property type="match status" value="1"/>
</dbReference>
<evidence type="ECO:0000256" key="3">
    <source>
        <dbReference type="ARBA" id="ARBA00022475"/>
    </source>
</evidence>
<dbReference type="NCBIfam" id="TIGR00437">
    <property type="entry name" value="feoB"/>
    <property type="match status" value="1"/>
</dbReference>
<evidence type="ECO:0000259" key="15">
    <source>
        <dbReference type="PROSITE" id="PS51711"/>
    </source>
</evidence>
<keyword evidence="11" id="KW-0342">GTP-binding</keyword>
<dbReference type="EMBL" id="VSSQ01000276">
    <property type="protein sequence ID" value="MPL89245.1"/>
    <property type="molecule type" value="Genomic_DNA"/>
</dbReference>
<dbReference type="GO" id="GO:0005886">
    <property type="term" value="C:plasma membrane"/>
    <property type="evidence" value="ECO:0007669"/>
    <property type="project" value="UniProtKB-SubCell"/>
</dbReference>
<dbReference type="Pfam" id="PF17910">
    <property type="entry name" value="FeoB_Cyto"/>
    <property type="match status" value="1"/>
</dbReference>
<accession>A0A644VDM9</accession>
<keyword evidence="3" id="KW-1003">Cell membrane</keyword>
<feature type="domain" description="FeoB-type G" evidence="15">
    <location>
        <begin position="2"/>
        <end position="163"/>
    </location>
</feature>
<evidence type="ECO:0000256" key="11">
    <source>
        <dbReference type="ARBA" id="ARBA00023134"/>
    </source>
</evidence>
<evidence type="ECO:0000256" key="14">
    <source>
        <dbReference type="SAM" id="Phobius"/>
    </source>
</evidence>
<evidence type="ECO:0000256" key="12">
    <source>
        <dbReference type="ARBA" id="ARBA00023136"/>
    </source>
</evidence>
<organism evidence="16">
    <name type="scientific">bioreactor metagenome</name>
    <dbReference type="NCBI Taxonomy" id="1076179"/>
    <lineage>
        <taxon>unclassified sequences</taxon>
        <taxon>metagenomes</taxon>
        <taxon>ecological metagenomes</taxon>
    </lineage>
</organism>
<feature type="transmembrane region" description="Helical" evidence="14">
    <location>
        <begin position="453"/>
        <end position="473"/>
    </location>
</feature>
<protein>
    <recommendedName>
        <fullName evidence="13">Ferrous iron transport protein B</fullName>
    </recommendedName>
</protein>
<reference evidence="16" key="1">
    <citation type="submission" date="2019-08" db="EMBL/GenBank/DDBJ databases">
        <authorList>
            <person name="Kucharzyk K."/>
            <person name="Murdoch R.W."/>
            <person name="Higgins S."/>
            <person name="Loffler F."/>
        </authorList>
    </citation>
    <scope>NUCLEOTIDE SEQUENCE</scope>
</reference>
<keyword evidence="5" id="KW-0997">Cell inner membrane</keyword>
<evidence type="ECO:0000256" key="1">
    <source>
        <dbReference type="ARBA" id="ARBA00004429"/>
    </source>
</evidence>
<keyword evidence="7" id="KW-0547">Nucleotide-binding</keyword>
<keyword evidence="9" id="KW-0408">Iron</keyword>
<evidence type="ECO:0000256" key="8">
    <source>
        <dbReference type="ARBA" id="ARBA00022989"/>
    </source>
</evidence>
<evidence type="ECO:0000256" key="10">
    <source>
        <dbReference type="ARBA" id="ARBA00023065"/>
    </source>
</evidence>
<comment type="caution">
    <text evidence="16">The sequence shown here is derived from an EMBL/GenBank/DDBJ whole genome shotgun (WGS) entry which is preliminary data.</text>
</comment>
<feature type="transmembrane region" description="Helical" evidence="14">
    <location>
        <begin position="347"/>
        <end position="368"/>
    </location>
</feature>
<feature type="transmembrane region" description="Helical" evidence="14">
    <location>
        <begin position="423"/>
        <end position="447"/>
    </location>
</feature>
<dbReference type="GO" id="GO:0015093">
    <property type="term" value="F:ferrous iron transmembrane transporter activity"/>
    <property type="evidence" value="ECO:0007669"/>
    <property type="project" value="InterPro"/>
</dbReference>
<dbReference type="InterPro" id="IPR030389">
    <property type="entry name" value="G_FEOB_dom"/>
</dbReference>
<dbReference type="InterPro" id="IPR003373">
    <property type="entry name" value="Fe2_transport_prot-B"/>
</dbReference>
<dbReference type="SUPFAM" id="SSF52540">
    <property type="entry name" value="P-loop containing nucleoside triphosphate hydrolases"/>
    <property type="match status" value="1"/>
</dbReference>
<evidence type="ECO:0000313" key="16">
    <source>
        <dbReference type="EMBL" id="MPL89245.1"/>
    </source>
</evidence>
<dbReference type="AlphaFoldDB" id="A0A644VDM9"/>
<feature type="transmembrane region" description="Helical" evidence="14">
    <location>
        <begin position="283"/>
        <end position="301"/>
    </location>
</feature>
<feature type="transmembrane region" description="Helical" evidence="14">
    <location>
        <begin position="512"/>
        <end position="530"/>
    </location>
</feature>
<evidence type="ECO:0000256" key="7">
    <source>
        <dbReference type="ARBA" id="ARBA00022741"/>
    </source>
</evidence>
<name>A0A644VDM9_9ZZZZ</name>
<evidence type="ECO:0000256" key="13">
    <source>
        <dbReference type="ARBA" id="ARBA00031200"/>
    </source>
</evidence>
<evidence type="ECO:0000256" key="6">
    <source>
        <dbReference type="ARBA" id="ARBA00022692"/>
    </source>
</evidence>
<dbReference type="InterPro" id="IPR027417">
    <property type="entry name" value="P-loop_NTPase"/>
</dbReference>
<evidence type="ECO:0000256" key="5">
    <source>
        <dbReference type="ARBA" id="ARBA00022519"/>
    </source>
</evidence>
<dbReference type="Gene3D" id="1.10.287.1770">
    <property type="match status" value="1"/>
</dbReference>
<dbReference type="Pfam" id="PF07670">
    <property type="entry name" value="Gate"/>
    <property type="match status" value="2"/>
</dbReference>
<keyword evidence="6 14" id="KW-0812">Transmembrane</keyword>
<evidence type="ECO:0000256" key="4">
    <source>
        <dbReference type="ARBA" id="ARBA00022496"/>
    </source>
</evidence>
<keyword evidence="10" id="KW-0406">Ion transport</keyword>
<dbReference type="Gene3D" id="3.40.50.300">
    <property type="entry name" value="P-loop containing nucleotide triphosphate hydrolases"/>
    <property type="match status" value="1"/>
</dbReference>
<dbReference type="PROSITE" id="PS51711">
    <property type="entry name" value="G_FEOB"/>
    <property type="match status" value="1"/>
</dbReference>
<dbReference type="CDD" id="cd01879">
    <property type="entry name" value="FeoB"/>
    <property type="match status" value="1"/>
</dbReference>
<dbReference type="InterPro" id="IPR041069">
    <property type="entry name" value="FeoB_Cyto"/>
</dbReference>
<dbReference type="PANTHER" id="PTHR43185">
    <property type="entry name" value="FERROUS IRON TRANSPORT PROTEIN B"/>
    <property type="match status" value="1"/>
</dbReference>
<dbReference type="Pfam" id="PF02421">
    <property type="entry name" value="FeoB_N"/>
    <property type="match status" value="1"/>
</dbReference>
<dbReference type="PANTHER" id="PTHR43185:SF1">
    <property type="entry name" value="FE(2+) TRANSPORTER FEOB"/>
    <property type="match status" value="1"/>
</dbReference>
<evidence type="ECO:0000256" key="9">
    <source>
        <dbReference type="ARBA" id="ARBA00023004"/>
    </source>
</evidence>
<evidence type="ECO:0000256" key="2">
    <source>
        <dbReference type="ARBA" id="ARBA00022448"/>
    </source>
</evidence>
<comment type="subcellular location">
    <subcellularLocation>
        <location evidence="1">Cell inner membrane</location>
        <topology evidence="1">Multi-pass membrane protein</topology>
    </subcellularLocation>
</comment>
<feature type="transmembrane region" description="Helical" evidence="14">
    <location>
        <begin position="613"/>
        <end position="634"/>
    </location>
</feature>
<dbReference type="InterPro" id="IPR011640">
    <property type="entry name" value="Fe2_transport_prot_B_C"/>
</dbReference>
<feature type="transmembrane region" description="Helical" evidence="14">
    <location>
        <begin position="646"/>
        <end position="666"/>
    </location>
</feature>
<keyword evidence="12 14" id="KW-0472">Membrane</keyword>